<protein>
    <submittedName>
        <fullName evidence="4">GNAT family N-acetyltransferase</fullName>
    </submittedName>
</protein>
<evidence type="ECO:0000313" key="5">
    <source>
        <dbReference type="Proteomes" id="UP000451860"/>
    </source>
</evidence>
<dbReference type="InterPro" id="IPR016181">
    <property type="entry name" value="Acyl_CoA_acyltransferase"/>
</dbReference>
<dbReference type="Pfam" id="PF00583">
    <property type="entry name" value="Acetyltransf_1"/>
    <property type="match status" value="1"/>
</dbReference>
<dbReference type="AlphaFoldDB" id="A0A7J5UME3"/>
<dbReference type="PROSITE" id="PS51186">
    <property type="entry name" value="GNAT"/>
    <property type="match status" value="1"/>
</dbReference>
<dbReference type="SUPFAM" id="SSF55729">
    <property type="entry name" value="Acyl-CoA N-acyltransferases (Nat)"/>
    <property type="match status" value="1"/>
</dbReference>
<comment type="caution">
    <text evidence="4">The sequence shown here is derived from an EMBL/GenBank/DDBJ whole genome shotgun (WGS) entry which is preliminary data.</text>
</comment>
<dbReference type="InterPro" id="IPR050832">
    <property type="entry name" value="Bact_Acetyltransf"/>
</dbReference>
<accession>A0A7J5UME3</accession>
<dbReference type="PANTHER" id="PTHR43877:SF2">
    <property type="entry name" value="AMINOALKYLPHOSPHONATE N-ACETYLTRANSFERASE-RELATED"/>
    <property type="match status" value="1"/>
</dbReference>
<dbReference type="Gene3D" id="3.40.630.30">
    <property type="match status" value="1"/>
</dbReference>
<sequence>MVFPTFRGRSRPADGGPRRVAPTMEAVHIVSPPPQDPGLARLLVAAVDELNARYPEDPTDHVLDPRARFLLADLDGEPAGCVALVPLEPGVGEIKRMFVDPAHRGRGVATHLLAALEERARAAEVRTLVLETGVRQPEAVALYEKLGFHPVEAYGSHAGNPLSLCYAKAL</sequence>
<proteinExistence type="predicted"/>
<dbReference type="Proteomes" id="UP000451860">
    <property type="component" value="Unassembled WGS sequence"/>
</dbReference>
<keyword evidence="1 4" id="KW-0808">Transferase</keyword>
<dbReference type="InterPro" id="IPR000182">
    <property type="entry name" value="GNAT_dom"/>
</dbReference>
<evidence type="ECO:0000256" key="1">
    <source>
        <dbReference type="ARBA" id="ARBA00022679"/>
    </source>
</evidence>
<dbReference type="OrthoDB" id="70840at2"/>
<reference evidence="4 5" key="1">
    <citation type="submission" date="2019-10" db="EMBL/GenBank/DDBJ databases">
        <title>Georgenia wutianyii sp. nov. and Georgenia yuyongxinii sp. nov. isolated from plateau pika (Ochotona curzoniae) in the Qinghai-Tibet plateau of China.</title>
        <authorList>
            <person name="Tian Z."/>
        </authorList>
    </citation>
    <scope>NUCLEOTIDE SEQUENCE [LARGE SCALE GENOMIC DNA]</scope>
    <source>
        <strain evidence="4 5">DSM 21501</strain>
    </source>
</reference>
<evidence type="ECO:0000259" key="3">
    <source>
        <dbReference type="PROSITE" id="PS51186"/>
    </source>
</evidence>
<keyword evidence="2" id="KW-0012">Acyltransferase</keyword>
<dbReference type="GO" id="GO:0016747">
    <property type="term" value="F:acyltransferase activity, transferring groups other than amino-acyl groups"/>
    <property type="evidence" value="ECO:0007669"/>
    <property type="project" value="InterPro"/>
</dbReference>
<keyword evidence="5" id="KW-1185">Reference proteome</keyword>
<dbReference type="PANTHER" id="PTHR43877">
    <property type="entry name" value="AMINOALKYLPHOSPHONATE N-ACETYLTRANSFERASE-RELATED-RELATED"/>
    <property type="match status" value="1"/>
</dbReference>
<evidence type="ECO:0000313" key="4">
    <source>
        <dbReference type="EMBL" id="KAE8763284.1"/>
    </source>
</evidence>
<evidence type="ECO:0000256" key="2">
    <source>
        <dbReference type="ARBA" id="ARBA00023315"/>
    </source>
</evidence>
<name>A0A7J5UME3_9MICO</name>
<dbReference type="EMBL" id="WHJE01000082">
    <property type="protein sequence ID" value="KAE8763284.1"/>
    <property type="molecule type" value="Genomic_DNA"/>
</dbReference>
<gene>
    <name evidence="4" type="ORF">GB883_14965</name>
</gene>
<dbReference type="CDD" id="cd04301">
    <property type="entry name" value="NAT_SF"/>
    <property type="match status" value="1"/>
</dbReference>
<feature type="domain" description="N-acetyltransferase" evidence="3">
    <location>
        <begin position="27"/>
        <end position="170"/>
    </location>
</feature>
<organism evidence="4 5">
    <name type="scientific">Georgenia thermotolerans</name>
    <dbReference type="NCBI Taxonomy" id="527326"/>
    <lineage>
        <taxon>Bacteria</taxon>
        <taxon>Bacillati</taxon>
        <taxon>Actinomycetota</taxon>
        <taxon>Actinomycetes</taxon>
        <taxon>Micrococcales</taxon>
        <taxon>Bogoriellaceae</taxon>
        <taxon>Georgenia</taxon>
    </lineage>
</organism>